<dbReference type="SMART" id="SM00636">
    <property type="entry name" value="Glyco_18"/>
    <property type="match status" value="1"/>
</dbReference>
<dbReference type="OrthoDB" id="10254444at2759"/>
<evidence type="ECO:0000256" key="1">
    <source>
        <dbReference type="ARBA" id="ARBA00009336"/>
    </source>
</evidence>
<keyword evidence="6" id="KW-1185">Reference proteome</keyword>
<dbReference type="PANTHER" id="PTHR46066">
    <property type="entry name" value="CHITINASE DOMAIN-CONTAINING PROTEIN 1 FAMILY MEMBER"/>
    <property type="match status" value="1"/>
</dbReference>
<dbReference type="InterPro" id="IPR001223">
    <property type="entry name" value="Glyco_hydro18_cat"/>
</dbReference>
<dbReference type="Gene3D" id="3.10.50.10">
    <property type="match status" value="1"/>
</dbReference>
<dbReference type="Pfam" id="PF00704">
    <property type="entry name" value="Glyco_hydro_18"/>
    <property type="match status" value="1"/>
</dbReference>
<dbReference type="GO" id="GO:0008061">
    <property type="term" value="F:chitin binding"/>
    <property type="evidence" value="ECO:0007669"/>
    <property type="project" value="InterPro"/>
</dbReference>
<feature type="domain" description="GH18" evidence="4">
    <location>
        <begin position="77"/>
        <end position="394"/>
    </location>
</feature>
<evidence type="ECO:0000256" key="3">
    <source>
        <dbReference type="SAM" id="SignalP"/>
    </source>
</evidence>
<accession>A0A821WQ19</accession>
<dbReference type="SUPFAM" id="SSF51445">
    <property type="entry name" value="(Trans)glycosidases"/>
    <property type="match status" value="1"/>
</dbReference>
<dbReference type="Proteomes" id="UP000663880">
    <property type="component" value="Unassembled WGS sequence"/>
</dbReference>
<dbReference type="PANTHER" id="PTHR46066:SF2">
    <property type="entry name" value="CHITINASE DOMAIN-CONTAINING PROTEIN 1"/>
    <property type="match status" value="1"/>
</dbReference>
<evidence type="ECO:0000259" key="4">
    <source>
        <dbReference type="PROSITE" id="PS51910"/>
    </source>
</evidence>
<dbReference type="CDD" id="cd02876">
    <property type="entry name" value="GH18_SI-CLP"/>
    <property type="match status" value="1"/>
</dbReference>
<evidence type="ECO:0000313" key="6">
    <source>
        <dbReference type="Proteomes" id="UP000663880"/>
    </source>
</evidence>
<dbReference type="AlphaFoldDB" id="A0A821WQ19"/>
<evidence type="ECO:0000256" key="2">
    <source>
        <dbReference type="ARBA" id="ARBA00040976"/>
    </source>
</evidence>
<keyword evidence="3" id="KW-0732">Signal</keyword>
<protein>
    <recommendedName>
        <fullName evidence="2">Chitinase domain-containing protein 1</fullName>
    </recommendedName>
</protein>
<feature type="signal peptide" evidence="3">
    <location>
        <begin position="1"/>
        <end position="19"/>
    </location>
</feature>
<dbReference type="Gene3D" id="3.20.20.80">
    <property type="entry name" value="Glycosidases"/>
    <property type="match status" value="1"/>
</dbReference>
<dbReference type="GO" id="GO:0012505">
    <property type="term" value="C:endomembrane system"/>
    <property type="evidence" value="ECO:0007669"/>
    <property type="project" value="TreeGrafter"/>
</dbReference>
<sequence length="394" mass="45247">MKCLSTIIQVLVMLSVCFATLSPPADKKSQKGVKPQDGPRKNNVLDRKLVVETPYAKDIIKYHATFHQSITTRNFLNSVLGFVTPWNNKGYDVAKTWAPKFNYIAPVWLQVKRQSPNIYIISGLHDVDHAWMKVVKQKGTPSNVRILPRLLLENWQLSDLKAFFKEPSSLSEQKALIEEVKKTCKQWNFDGIVLEMLSQIGKYVEKSVKFIQQFGLEMSEDDFKLILVYPPFRGYPTDEFFVKAYNDIYPYVEAISVMTYDFSSTQKPGPNAPLYWIRLCLEKLIENEDNPSKRSKILLGLNFYGNSYTANGGGPIVGTEYIELLKNAKNNQMLTYNNNTAENYIEIRTFQGAKKIFFPTLYSIQKRLDLARELGTGVAVWELGQGLDYFYDLF</sequence>
<proteinExistence type="inferred from homology"/>
<reference evidence="5" key="1">
    <citation type="submission" date="2021-02" db="EMBL/GenBank/DDBJ databases">
        <authorList>
            <person name="Steward A R."/>
        </authorList>
    </citation>
    <scope>NUCLEOTIDE SEQUENCE</scope>
</reference>
<comment type="caution">
    <text evidence="5">The sequence shown here is derived from an EMBL/GenBank/DDBJ whole genome shotgun (WGS) entry which is preliminary data.</text>
</comment>
<evidence type="ECO:0000313" key="5">
    <source>
        <dbReference type="EMBL" id="CAF4931253.1"/>
    </source>
</evidence>
<dbReference type="PROSITE" id="PS51910">
    <property type="entry name" value="GH18_2"/>
    <property type="match status" value="1"/>
</dbReference>
<dbReference type="GO" id="GO:0005975">
    <property type="term" value="P:carbohydrate metabolic process"/>
    <property type="evidence" value="ECO:0007669"/>
    <property type="project" value="InterPro"/>
</dbReference>
<feature type="chain" id="PRO_5032557009" description="Chitinase domain-containing protein 1" evidence="3">
    <location>
        <begin position="20"/>
        <end position="394"/>
    </location>
</feature>
<dbReference type="InterPro" id="IPR017853">
    <property type="entry name" value="GH"/>
</dbReference>
<comment type="similarity">
    <text evidence="1">Belongs to the glycosyl hydrolase 18 family.</text>
</comment>
<dbReference type="InterPro" id="IPR011583">
    <property type="entry name" value="Chitinase_II/V-like_cat"/>
</dbReference>
<gene>
    <name evidence="5" type="ORF">PMACD_LOCUS13885</name>
</gene>
<organism evidence="5 6">
    <name type="scientific">Pieris macdunnoughi</name>
    <dbReference type="NCBI Taxonomy" id="345717"/>
    <lineage>
        <taxon>Eukaryota</taxon>
        <taxon>Metazoa</taxon>
        <taxon>Ecdysozoa</taxon>
        <taxon>Arthropoda</taxon>
        <taxon>Hexapoda</taxon>
        <taxon>Insecta</taxon>
        <taxon>Pterygota</taxon>
        <taxon>Neoptera</taxon>
        <taxon>Endopterygota</taxon>
        <taxon>Lepidoptera</taxon>
        <taxon>Glossata</taxon>
        <taxon>Ditrysia</taxon>
        <taxon>Papilionoidea</taxon>
        <taxon>Pieridae</taxon>
        <taxon>Pierinae</taxon>
        <taxon>Pieris</taxon>
    </lineage>
</organism>
<dbReference type="InterPro" id="IPR029070">
    <property type="entry name" value="Chitinase_insertion_sf"/>
</dbReference>
<dbReference type="EMBL" id="CAJOBZ010000062">
    <property type="protein sequence ID" value="CAF4931253.1"/>
    <property type="molecule type" value="Genomic_DNA"/>
</dbReference>
<name>A0A821WQ19_9NEOP</name>
<dbReference type="GO" id="GO:0070492">
    <property type="term" value="F:oligosaccharide binding"/>
    <property type="evidence" value="ECO:0007669"/>
    <property type="project" value="TreeGrafter"/>
</dbReference>